<keyword evidence="3" id="KW-1185">Reference proteome</keyword>
<sequence>MPDDQDLDKDIDRKTNFPKNIGIGAIVAVTILVLALIILVLYFRASPVTGS</sequence>
<dbReference type="RefSeq" id="WP_015234472.1">
    <property type="nucleotide sequence ID" value="NC_019793.1"/>
</dbReference>
<gene>
    <name evidence="2" type="ordered locus">Deipe_0567</name>
</gene>
<accession>K9ZZ29</accession>
<dbReference type="Proteomes" id="UP000010467">
    <property type="component" value="Chromosome"/>
</dbReference>
<dbReference type="AlphaFoldDB" id="K9ZZ29"/>
<evidence type="ECO:0000313" key="2">
    <source>
        <dbReference type="EMBL" id="AFZ66162.1"/>
    </source>
</evidence>
<evidence type="ECO:0000313" key="3">
    <source>
        <dbReference type="Proteomes" id="UP000010467"/>
    </source>
</evidence>
<keyword evidence="1" id="KW-0812">Transmembrane</keyword>
<dbReference type="EMBL" id="CP003382">
    <property type="protein sequence ID" value="AFZ66162.1"/>
    <property type="molecule type" value="Genomic_DNA"/>
</dbReference>
<keyword evidence="1" id="KW-1133">Transmembrane helix</keyword>
<name>K9ZZ29_DEIPD</name>
<proteinExistence type="predicted"/>
<dbReference type="KEGG" id="dpd:Deipe_0567"/>
<feature type="transmembrane region" description="Helical" evidence="1">
    <location>
        <begin position="21"/>
        <end position="43"/>
    </location>
</feature>
<dbReference type="HOGENOM" id="CLU_3098039_0_0_0"/>
<organism evidence="2 3">
    <name type="scientific">Deinococcus peraridilitoris (strain DSM 19664 / LMG 22246 / CIP 109416 / KR-200)</name>
    <dbReference type="NCBI Taxonomy" id="937777"/>
    <lineage>
        <taxon>Bacteria</taxon>
        <taxon>Thermotogati</taxon>
        <taxon>Deinococcota</taxon>
        <taxon>Deinococci</taxon>
        <taxon>Deinococcales</taxon>
        <taxon>Deinococcaceae</taxon>
        <taxon>Deinococcus</taxon>
    </lineage>
</organism>
<dbReference type="STRING" id="937777.Deipe_0567"/>
<evidence type="ECO:0000256" key="1">
    <source>
        <dbReference type="SAM" id="Phobius"/>
    </source>
</evidence>
<reference evidence="3" key="1">
    <citation type="submission" date="2012-03" db="EMBL/GenBank/DDBJ databases">
        <title>Complete sequence of chromosome of Deinococcus peraridilitoris DSM 19664.</title>
        <authorList>
            <person name="Lucas S."/>
            <person name="Copeland A."/>
            <person name="Lapidus A."/>
            <person name="Glavina del Rio T."/>
            <person name="Dalin E."/>
            <person name="Tice H."/>
            <person name="Bruce D."/>
            <person name="Goodwin L."/>
            <person name="Pitluck S."/>
            <person name="Peters L."/>
            <person name="Mikhailova N."/>
            <person name="Lu M."/>
            <person name="Kyrpides N."/>
            <person name="Mavromatis K."/>
            <person name="Ivanova N."/>
            <person name="Brettin T."/>
            <person name="Detter J.C."/>
            <person name="Han C."/>
            <person name="Larimer F."/>
            <person name="Land M."/>
            <person name="Hauser L."/>
            <person name="Markowitz V."/>
            <person name="Cheng J.-F."/>
            <person name="Hugenholtz P."/>
            <person name="Woyke T."/>
            <person name="Wu D."/>
            <person name="Pukall R."/>
            <person name="Steenblock K."/>
            <person name="Brambilla E."/>
            <person name="Klenk H.-P."/>
            <person name="Eisen J.A."/>
        </authorList>
    </citation>
    <scope>NUCLEOTIDE SEQUENCE [LARGE SCALE GENOMIC DNA]</scope>
    <source>
        <strain evidence="3">DSM 19664 / LMG 22246 / CIP 109416 / KR-200</strain>
    </source>
</reference>
<dbReference type="PATRIC" id="fig|937777.3.peg.571"/>
<keyword evidence="1" id="KW-0472">Membrane</keyword>
<protein>
    <submittedName>
        <fullName evidence="2">Uncharacterized protein</fullName>
    </submittedName>
</protein>